<dbReference type="InterPro" id="IPR029063">
    <property type="entry name" value="SAM-dependent_MTases_sf"/>
</dbReference>
<sequence>MASSPTPNPPAAGAASVPSPQAAQPTASSPAAAPASPPTANQALAPTAVNEGTAGLEADDAARQLMTKCMLPPSPCLTLTLTPSNSSAYTASLSSSVLDYPEQYGRRYHAYKSGAYNIPNDEAEMDRLDVAHSAMVNIIGNKLYLAPLEEEKIHRILDVGTGTGIWAMEMADLFPNAEIIGNDLSAIQPSWLPPNVKFEIDDVESPWIGIEKYDYIYVRFMLVSIKDWPALVQNIFDNLNPGGWVEFQDLDGHYYSEDGSYTEEHATRKWNKEYLRACDIIGRTARPGPQLEGWVRDAGFTEITHQKFKVPFGPWPKDPYYKHIGMINLAQLLGGLEGFSLKLFCEVLGWTKEEVIVMLASVRNELQGGAFHAMYNCHVVYAQKPEIEGQSPDA</sequence>
<dbReference type="CDD" id="cd02440">
    <property type="entry name" value="AdoMet_MTases"/>
    <property type="match status" value="1"/>
</dbReference>
<evidence type="ECO:0000256" key="2">
    <source>
        <dbReference type="SAM" id="MobiDB-lite"/>
    </source>
</evidence>
<feature type="region of interest" description="Disordered" evidence="2">
    <location>
        <begin position="1"/>
        <end position="43"/>
    </location>
</feature>
<name>A0A4R8QWE0_COLTR</name>
<comment type="similarity">
    <text evidence="1">Belongs to the methyltransferase superfamily. LaeA methyltransferase family.</text>
</comment>
<dbReference type="EMBL" id="RYZW01000183">
    <property type="protein sequence ID" value="TDZ39133.1"/>
    <property type="molecule type" value="Genomic_DNA"/>
</dbReference>
<dbReference type="GO" id="GO:0008168">
    <property type="term" value="F:methyltransferase activity"/>
    <property type="evidence" value="ECO:0007669"/>
    <property type="project" value="TreeGrafter"/>
</dbReference>
<dbReference type="Pfam" id="PF13489">
    <property type="entry name" value="Methyltransf_23"/>
    <property type="match status" value="1"/>
</dbReference>
<evidence type="ECO:0000313" key="3">
    <source>
        <dbReference type="EMBL" id="TDZ39133.1"/>
    </source>
</evidence>
<evidence type="ECO:0000256" key="1">
    <source>
        <dbReference type="ARBA" id="ARBA00038158"/>
    </source>
</evidence>
<evidence type="ECO:0000313" key="4">
    <source>
        <dbReference type="Proteomes" id="UP000295703"/>
    </source>
</evidence>
<dbReference type="STRING" id="5466.A0A4R8QWE0"/>
<protein>
    <submittedName>
        <fullName evidence="3">Secondary metabolism regulator LAE1</fullName>
    </submittedName>
</protein>
<gene>
    <name evidence="3" type="primary">LAE1-2</name>
    <name evidence="3" type="ORF">CTRI78_v010662</name>
</gene>
<reference evidence="3 4" key="1">
    <citation type="submission" date="2018-12" db="EMBL/GenBank/DDBJ databases">
        <title>Genome sequence and assembly of Colletotrichum trifolii.</title>
        <authorList>
            <person name="Gan P."/>
            <person name="Shirasu K."/>
        </authorList>
    </citation>
    <scope>NUCLEOTIDE SEQUENCE [LARGE SCALE GENOMIC DNA]</scope>
    <source>
        <strain evidence="3 4">543-2</strain>
    </source>
</reference>
<dbReference type="SUPFAM" id="SSF53335">
    <property type="entry name" value="S-adenosyl-L-methionine-dependent methyltransferases"/>
    <property type="match status" value="1"/>
</dbReference>
<feature type="compositionally biased region" description="Pro residues" evidence="2">
    <location>
        <begin position="1"/>
        <end position="10"/>
    </location>
</feature>
<dbReference type="Gene3D" id="3.40.50.150">
    <property type="entry name" value="Vaccinia Virus protein VP39"/>
    <property type="match status" value="1"/>
</dbReference>
<dbReference type="PANTHER" id="PTHR43591:SF10">
    <property type="entry name" value="ABC TRANSMEMBRANE TYPE-1 DOMAIN-CONTAINING PROTEIN-RELATED"/>
    <property type="match status" value="1"/>
</dbReference>
<dbReference type="PANTHER" id="PTHR43591">
    <property type="entry name" value="METHYLTRANSFERASE"/>
    <property type="match status" value="1"/>
</dbReference>
<proteinExistence type="inferred from homology"/>
<dbReference type="Proteomes" id="UP000295703">
    <property type="component" value="Unassembled WGS sequence"/>
</dbReference>
<accession>A0A4R8QWE0</accession>
<organism evidence="3 4">
    <name type="scientific">Colletotrichum trifolii</name>
    <dbReference type="NCBI Taxonomy" id="5466"/>
    <lineage>
        <taxon>Eukaryota</taxon>
        <taxon>Fungi</taxon>
        <taxon>Dikarya</taxon>
        <taxon>Ascomycota</taxon>
        <taxon>Pezizomycotina</taxon>
        <taxon>Sordariomycetes</taxon>
        <taxon>Hypocreomycetidae</taxon>
        <taxon>Glomerellales</taxon>
        <taxon>Glomerellaceae</taxon>
        <taxon>Colletotrichum</taxon>
        <taxon>Colletotrichum orbiculare species complex</taxon>
    </lineage>
</organism>
<dbReference type="AlphaFoldDB" id="A0A4R8QWE0"/>
<feature type="compositionally biased region" description="Low complexity" evidence="2">
    <location>
        <begin position="11"/>
        <end position="43"/>
    </location>
</feature>
<comment type="caution">
    <text evidence="3">The sequence shown here is derived from an EMBL/GenBank/DDBJ whole genome shotgun (WGS) entry which is preliminary data.</text>
</comment>
<keyword evidence="4" id="KW-1185">Reference proteome</keyword>